<sequence>MHKYIDNHLIVHYNCKCTIKRVRLRVAYLICLQFQIAIFKI</sequence>
<protein>
    <submittedName>
        <fullName evidence="1">Uncharacterized protein</fullName>
    </submittedName>
</protein>
<reference evidence="1" key="1">
    <citation type="journal article" date="2021" name="Proc. Natl. Acad. Sci. U.S.A.">
        <title>A Catalog of Tens of Thousands of Viruses from Human Metagenomes Reveals Hidden Associations with Chronic Diseases.</title>
        <authorList>
            <person name="Tisza M.J."/>
            <person name="Buck C.B."/>
        </authorList>
    </citation>
    <scope>NUCLEOTIDE SEQUENCE</scope>
    <source>
        <strain evidence="1">CtgaY24</strain>
    </source>
</reference>
<proteinExistence type="predicted"/>
<name>A0A8S5SBF9_9CAUD</name>
<organism evidence="1">
    <name type="scientific">Siphoviridae sp. ctgaY24</name>
    <dbReference type="NCBI Taxonomy" id="2827911"/>
    <lineage>
        <taxon>Viruses</taxon>
        <taxon>Duplodnaviria</taxon>
        <taxon>Heunggongvirae</taxon>
        <taxon>Uroviricota</taxon>
        <taxon>Caudoviricetes</taxon>
    </lineage>
</organism>
<dbReference type="EMBL" id="BK032562">
    <property type="protein sequence ID" value="DAF48007.1"/>
    <property type="molecule type" value="Genomic_DNA"/>
</dbReference>
<accession>A0A8S5SBF9</accession>
<evidence type="ECO:0000313" key="1">
    <source>
        <dbReference type="EMBL" id="DAF48007.1"/>
    </source>
</evidence>